<keyword evidence="1" id="KW-0805">Transcription regulation</keyword>
<dbReference type="InterPro" id="IPR036390">
    <property type="entry name" value="WH_DNA-bd_sf"/>
</dbReference>
<dbReference type="InterPro" id="IPR005471">
    <property type="entry name" value="Tscrpt_reg_IclR_N"/>
</dbReference>
<keyword evidence="2" id="KW-0238">DNA-binding</keyword>
<dbReference type="InterPro" id="IPR050707">
    <property type="entry name" value="HTH_MetabolicPath_Reg"/>
</dbReference>
<dbReference type="PANTHER" id="PTHR30136">
    <property type="entry name" value="HELIX-TURN-HELIX TRANSCRIPTIONAL REGULATOR, ICLR FAMILY"/>
    <property type="match status" value="1"/>
</dbReference>
<dbReference type="Pfam" id="PF01614">
    <property type="entry name" value="IclR_C"/>
    <property type="match status" value="1"/>
</dbReference>
<dbReference type="PROSITE" id="PS51077">
    <property type="entry name" value="HTH_ICLR"/>
    <property type="match status" value="1"/>
</dbReference>
<reference evidence="6 7" key="1">
    <citation type="submission" date="2020-11" db="EMBL/GenBank/DDBJ databases">
        <title>Description of Pontivivens ytuae sp. nov. isolated from deep sea sediment of Mariana Trench.</title>
        <authorList>
            <person name="Wang Z."/>
            <person name="Sun Q.-L."/>
            <person name="Xu X.-D."/>
            <person name="Tang Y.-Z."/>
            <person name="Zhang J."/>
        </authorList>
    </citation>
    <scope>NUCLEOTIDE SEQUENCE [LARGE SCALE GENOMIC DNA]</scope>
    <source>
        <strain evidence="6 7">MT2928</strain>
    </source>
</reference>
<dbReference type="SUPFAM" id="SSF55781">
    <property type="entry name" value="GAF domain-like"/>
    <property type="match status" value="1"/>
</dbReference>
<dbReference type="Pfam" id="PF09339">
    <property type="entry name" value="HTH_IclR"/>
    <property type="match status" value="1"/>
</dbReference>
<dbReference type="Gene3D" id="3.30.450.40">
    <property type="match status" value="1"/>
</dbReference>
<dbReference type="PROSITE" id="PS51078">
    <property type="entry name" value="ICLR_ED"/>
    <property type="match status" value="1"/>
</dbReference>
<evidence type="ECO:0000313" key="6">
    <source>
        <dbReference type="EMBL" id="QPH53054.1"/>
    </source>
</evidence>
<evidence type="ECO:0000259" key="4">
    <source>
        <dbReference type="PROSITE" id="PS51077"/>
    </source>
</evidence>
<proteinExistence type="predicted"/>
<keyword evidence="3" id="KW-0804">Transcription</keyword>
<feature type="domain" description="HTH iclR-type" evidence="4">
    <location>
        <begin position="19"/>
        <end position="82"/>
    </location>
</feature>
<dbReference type="EMBL" id="CP064942">
    <property type="protein sequence ID" value="QPH53054.1"/>
    <property type="molecule type" value="Genomic_DNA"/>
</dbReference>
<evidence type="ECO:0000256" key="2">
    <source>
        <dbReference type="ARBA" id="ARBA00023125"/>
    </source>
</evidence>
<dbReference type="AlphaFoldDB" id="A0A7S9LPS4"/>
<dbReference type="GO" id="GO:0045892">
    <property type="term" value="P:negative regulation of DNA-templated transcription"/>
    <property type="evidence" value="ECO:0007669"/>
    <property type="project" value="TreeGrafter"/>
</dbReference>
<dbReference type="SMART" id="SM00346">
    <property type="entry name" value="HTH_ICLR"/>
    <property type="match status" value="1"/>
</dbReference>
<dbReference type="Gene3D" id="1.10.10.10">
    <property type="entry name" value="Winged helix-like DNA-binding domain superfamily/Winged helix DNA-binding domain"/>
    <property type="match status" value="1"/>
</dbReference>
<evidence type="ECO:0000313" key="7">
    <source>
        <dbReference type="Proteomes" id="UP000594800"/>
    </source>
</evidence>
<evidence type="ECO:0000256" key="3">
    <source>
        <dbReference type="ARBA" id="ARBA00023163"/>
    </source>
</evidence>
<dbReference type="PANTHER" id="PTHR30136:SF24">
    <property type="entry name" value="HTH-TYPE TRANSCRIPTIONAL REPRESSOR ALLR"/>
    <property type="match status" value="1"/>
</dbReference>
<name>A0A7S9LPS4_9RHOB</name>
<dbReference type="GO" id="GO:0003700">
    <property type="term" value="F:DNA-binding transcription factor activity"/>
    <property type="evidence" value="ECO:0007669"/>
    <property type="project" value="TreeGrafter"/>
</dbReference>
<keyword evidence="7" id="KW-1185">Reference proteome</keyword>
<dbReference type="RefSeq" id="WP_196102265.1">
    <property type="nucleotide sequence ID" value="NZ_CP064942.1"/>
</dbReference>
<dbReference type="InterPro" id="IPR029016">
    <property type="entry name" value="GAF-like_dom_sf"/>
</dbReference>
<evidence type="ECO:0000259" key="5">
    <source>
        <dbReference type="PROSITE" id="PS51078"/>
    </source>
</evidence>
<gene>
    <name evidence="6" type="ORF">I0K15_14765</name>
</gene>
<dbReference type="InterPro" id="IPR014757">
    <property type="entry name" value="Tscrpt_reg_IclR_C"/>
</dbReference>
<protein>
    <submittedName>
        <fullName evidence="6">Helix-turn-helix domain-containing protein</fullName>
    </submittedName>
</protein>
<dbReference type="GO" id="GO:0003677">
    <property type="term" value="F:DNA binding"/>
    <property type="evidence" value="ECO:0007669"/>
    <property type="project" value="UniProtKB-KW"/>
</dbReference>
<feature type="domain" description="IclR-ED" evidence="5">
    <location>
        <begin position="83"/>
        <end position="266"/>
    </location>
</feature>
<dbReference type="KEGG" id="poz:I0K15_14765"/>
<organism evidence="6 7">
    <name type="scientific">Pontivivens ytuae</name>
    <dbReference type="NCBI Taxonomy" id="2789856"/>
    <lineage>
        <taxon>Bacteria</taxon>
        <taxon>Pseudomonadati</taxon>
        <taxon>Pseudomonadota</taxon>
        <taxon>Alphaproteobacteria</taxon>
        <taxon>Rhodobacterales</taxon>
        <taxon>Paracoccaceae</taxon>
        <taxon>Pontivivens</taxon>
    </lineage>
</organism>
<evidence type="ECO:0000256" key="1">
    <source>
        <dbReference type="ARBA" id="ARBA00023015"/>
    </source>
</evidence>
<accession>A0A7S9LPS4</accession>
<dbReference type="SUPFAM" id="SSF46785">
    <property type="entry name" value="Winged helix' DNA-binding domain"/>
    <property type="match status" value="1"/>
</dbReference>
<dbReference type="InterPro" id="IPR036388">
    <property type="entry name" value="WH-like_DNA-bd_sf"/>
</dbReference>
<dbReference type="Proteomes" id="UP000594800">
    <property type="component" value="Chromosome"/>
</dbReference>
<sequence>MSRDSQHLAPGEGDRTGQVRAVVRAMTLLREIAAAEGPGLTLTEVAERAGLPPSTTHRLLTTLESERFVRYDVAAGTWQIGVTAFVTGSAFVRTRNLLMLAKPYLRRLVDLTGETSNILVENGGEVVCLDQAESRHTMRAITQVGGRMPMHASGSGKILLALMSRDRREAVLGGHPLDALTPNTITDPERLERELAEARQRGVAFDDEEHAAGLRCAAAPIWSETGQPVAAVSVSGPAARLTDDRLQELADQVARVAADITAEFGGRPGR</sequence>